<name>A0A450W4Q2_9GAMM</name>
<keyword evidence="1" id="KW-0812">Transmembrane</keyword>
<gene>
    <name evidence="2" type="ORF">BECKLPF1236A_GA0070988_1006315</name>
    <name evidence="3" type="ORF">BECKLPF1236C_GA0070990_1005615</name>
</gene>
<reference evidence="2" key="1">
    <citation type="submission" date="2019-02" db="EMBL/GenBank/DDBJ databases">
        <authorList>
            <person name="Gruber-Vodicka R. H."/>
            <person name="Seah K. B. B."/>
        </authorList>
    </citation>
    <scope>NUCLEOTIDE SEQUENCE</scope>
    <source>
        <strain evidence="2">BECK_S312</strain>
        <strain evidence="3">BECK_S426</strain>
    </source>
</reference>
<accession>A0A450W4Q2</accession>
<evidence type="ECO:0000313" key="2">
    <source>
        <dbReference type="EMBL" id="VFK12017.1"/>
    </source>
</evidence>
<proteinExistence type="predicted"/>
<evidence type="ECO:0000256" key="1">
    <source>
        <dbReference type="SAM" id="Phobius"/>
    </source>
</evidence>
<keyword evidence="1" id="KW-1133">Transmembrane helix</keyword>
<keyword evidence="1" id="KW-0472">Membrane</keyword>
<feature type="transmembrane region" description="Helical" evidence="1">
    <location>
        <begin position="51"/>
        <end position="71"/>
    </location>
</feature>
<dbReference type="EMBL" id="CAADFM010000063">
    <property type="protein sequence ID" value="VFK12017.1"/>
    <property type="molecule type" value="Genomic_DNA"/>
</dbReference>
<protein>
    <submittedName>
        <fullName evidence="2">Uncharacterized protein</fullName>
    </submittedName>
</protein>
<feature type="transmembrane region" description="Helical" evidence="1">
    <location>
        <begin position="77"/>
        <end position="94"/>
    </location>
</feature>
<dbReference type="AlphaFoldDB" id="A0A450W4Q2"/>
<evidence type="ECO:0000313" key="3">
    <source>
        <dbReference type="EMBL" id="VFK28030.1"/>
    </source>
</evidence>
<dbReference type="EMBL" id="CAADFP010000056">
    <property type="protein sequence ID" value="VFK28030.1"/>
    <property type="molecule type" value="Genomic_DNA"/>
</dbReference>
<sequence>MTTTHSRKASIQSSLANYYHLCFKELKLLHWAIGWFKGFLDEIIRSRVNQVSLVLGAIGISGVVAASFTHLVGHPSVPLFAVAGGVFIFIVLAIHDCAKRRQMAQPTDNNLSEQRLTQLLQLFRKEERAMLRSEIAPRLNLTTEEMDQVLVFALSEHWIEQVGEFFRLREEMKAVAFQRIKKQQQENHDA</sequence>
<organism evidence="2">
    <name type="scientific">Candidatus Kentrum sp. LPFa</name>
    <dbReference type="NCBI Taxonomy" id="2126335"/>
    <lineage>
        <taxon>Bacteria</taxon>
        <taxon>Pseudomonadati</taxon>
        <taxon>Pseudomonadota</taxon>
        <taxon>Gammaproteobacteria</taxon>
        <taxon>Candidatus Kentrum</taxon>
    </lineage>
</organism>